<reference evidence="2" key="1">
    <citation type="submission" date="2025-08" db="UniProtKB">
        <authorList>
            <consortium name="Ensembl"/>
        </authorList>
    </citation>
    <scope>IDENTIFICATION</scope>
</reference>
<evidence type="ECO:0000256" key="1">
    <source>
        <dbReference type="SAM" id="Phobius"/>
    </source>
</evidence>
<keyword evidence="1" id="KW-0812">Transmembrane</keyword>
<organism evidence="2 3">
    <name type="scientific">Mastacembelus armatus</name>
    <name type="common">zig-zag eel</name>
    <dbReference type="NCBI Taxonomy" id="205130"/>
    <lineage>
        <taxon>Eukaryota</taxon>
        <taxon>Metazoa</taxon>
        <taxon>Chordata</taxon>
        <taxon>Craniata</taxon>
        <taxon>Vertebrata</taxon>
        <taxon>Euteleostomi</taxon>
        <taxon>Actinopterygii</taxon>
        <taxon>Neopterygii</taxon>
        <taxon>Teleostei</taxon>
        <taxon>Neoteleostei</taxon>
        <taxon>Acanthomorphata</taxon>
        <taxon>Anabantaria</taxon>
        <taxon>Synbranchiformes</taxon>
        <taxon>Mastacembelidae</taxon>
        <taxon>Mastacembelus</taxon>
    </lineage>
</organism>
<reference evidence="2" key="2">
    <citation type="submission" date="2025-09" db="UniProtKB">
        <authorList>
            <consortium name="Ensembl"/>
        </authorList>
    </citation>
    <scope>IDENTIFICATION</scope>
</reference>
<sequence length="115" mass="13478">MVRHTLLHMPFLNKKYLRKFKSVYFLLLASATYVYVGVLFYVCMCVHTCLPVLLCVSLQSSFLTFALQSSCFHPFSDIHPSIHHFMDRSPAHHRATYRRIKTNNHTHSHSLLWAI</sequence>
<dbReference type="Ensembl" id="ENSMAMT00000060298.1">
    <property type="protein sequence ID" value="ENSMAMP00000048637.1"/>
    <property type="gene ID" value="ENSMAMG00000026788.1"/>
</dbReference>
<dbReference type="Proteomes" id="UP000261640">
    <property type="component" value="Unplaced"/>
</dbReference>
<accession>A0A7N8XBT0</accession>
<protein>
    <submittedName>
        <fullName evidence="2">Uncharacterized protein</fullName>
    </submittedName>
</protein>
<dbReference type="InParanoid" id="A0A7N8XBT0"/>
<evidence type="ECO:0000313" key="2">
    <source>
        <dbReference type="Ensembl" id="ENSMAMP00000048637.1"/>
    </source>
</evidence>
<proteinExistence type="predicted"/>
<keyword evidence="1" id="KW-0472">Membrane</keyword>
<keyword evidence="1" id="KW-1133">Transmembrane helix</keyword>
<evidence type="ECO:0000313" key="3">
    <source>
        <dbReference type="Proteomes" id="UP000261640"/>
    </source>
</evidence>
<feature type="transmembrane region" description="Helical" evidence="1">
    <location>
        <begin position="23"/>
        <end position="42"/>
    </location>
</feature>
<keyword evidence="3" id="KW-1185">Reference proteome</keyword>
<dbReference type="AlphaFoldDB" id="A0A7N8XBT0"/>
<name>A0A7N8XBT0_9TELE</name>